<dbReference type="OrthoDB" id="2656417at2"/>
<proteinExistence type="predicted"/>
<gene>
    <name evidence="1" type="ORF">SAMN05444955_113121</name>
    <name evidence="2" type="ORF">SAMN05444955_12338</name>
    <name evidence="3" type="ORF">SAMN05444955_1264</name>
</gene>
<accession>A0A1H8HAH1</accession>
<protein>
    <submittedName>
        <fullName evidence="1">Uncharacterized protein</fullName>
    </submittedName>
</protein>
<evidence type="ECO:0000313" key="3">
    <source>
        <dbReference type="EMBL" id="SEN80298.1"/>
    </source>
</evidence>
<organism evidence="1 4">
    <name type="scientific">Lihuaxuella thermophila</name>
    <dbReference type="NCBI Taxonomy" id="1173111"/>
    <lineage>
        <taxon>Bacteria</taxon>
        <taxon>Bacillati</taxon>
        <taxon>Bacillota</taxon>
        <taxon>Bacilli</taxon>
        <taxon>Bacillales</taxon>
        <taxon>Thermoactinomycetaceae</taxon>
        <taxon>Lihuaxuella</taxon>
    </lineage>
</organism>
<dbReference type="EMBL" id="FOCQ01000023">
    <property type="protein sequence ID" value="SEN78250.1"/>
    <property type="molecule type" value="Genomic_DNA"/>
</dbReference>
<evidence type="ECO:0000313" key="2">
    <source>
        <dbReference type="EMBL" id="SEN78250.1"/>
    </source>
</evidence>
<sequence>MNRWWVYEFMKNRYLETGVIPQRREILAKFSGMETKEISEGMIEFHLAYPRFKEIRDDYEALKKEMGA</sequence>
<evidence type="ECO:0000313" key="4">
    <source>
        <dbReference type="Proteomes" id="UP000199695"/>
    </source>
</evidence>
<dbReference type="RefSeq" id="WP_089970802.1">
    <property type="nucleotide sequence ID" value="NZ_FOCQ01000013.1"/>
</dbReference>
<dbReference type="EMBL" id="FOCQ01000026">
    <property type="protein sequence ID" value="SEN80298.1"/>
    <property type="molecule type" value="Genomic_DNA"/>
</dbReference>
<name>A0A1H8HAH1_9BACL</name>
<dbReference type="STRING" id="1173111.SAMN05444955_113121"/>
<evidence type="ECO:0000313" key="1">
    <source>
        <dbReference type="EMBL" id="SEN53321.1"/>
    </source>
</evidence>
<reference evidence="1 4" key="1">
    <citation type="submission" date="2016-10" db="EMBL/GenBank/DDBJ databases">
        <authorList>
            <person name="de Groot N.N."/>
        </authorList>
    </citation>
    <scope>NUCLEOTIDE SEQUENCE [LARGE SCALE GENOMIC DNA]</scope>
    <source>
        <strain evidence="1 4">DSM 46701</strain>
    </source>
</reference>
<dbReference type="EMBL" id="FOCQ01000013">
    <property type="protein sequence ID" value="SEN53321.1"/>
    <property type="molecule type" value="Genomic_DNA"/>
</dbReference>
<keyword evidence="4" id="KW-1185">Reference proteome</keyword>
<dbReference type="AlphaFoldDB" id="A0A1H8HAH1"/>
<dbReference type="Proteomes" id="UP000199695">
    <property type="component" value="Unassembled WGS sequence"/>
</dbReference>